<evidence type="ECO:0000313" key="4">
    <source>
        <dbReference type="Proteomes" id="UP000295536"/>
    </source>
</evidence>
<dbReference type="SUPFAM" id="SSF109604">
    <property type="entry name" value="HD-domain/PDEase-like"/>
    <property type="match status" value="1"/>
</dbReference>
<dbReference type="EMBL" id="VJNC01000022">
    <property type="protein sequence ID" value="TSE18756.1"/>
    <property type="molecule type" value="Genomic_DNA"/>
</dbReference>
<protein>
    <recommendedName>
        <fullName evidence="6">HDOD domain-containing protein</fullName>
    </recommendedName>
</protein>
<evidence type="ECO:0000313" key="5">
    <source>
        <dbReference type="Proteomes" id="UP000315577"/>
    </source>
</evidence>
<sequence>MIATPALSPKRPMSPTPAPPTAAPLPAWLTAAHVQALPLLLDDAALDDDITAQALARLLRRDPPLGLRLMAQAQRRLRPGQAVRDVEHALALLGVGAAQTLLRQASRQRFDPHQPGHLALAEAVATSVLGAHWAQACAHIDGRADHAAVFWQAVQLGRSQWHWALADPARAEACRQRVAAGERAAALQRQWLGQPLAAWDAPLALASGLADPDDPPATPSVTPAMLRAAARSAWTGHDPVELPAALARWLRQPALAPLLWHRLACEAMADWHSPRTRLWLRVLSALRGWHLDDTTAFAHRHAAEASRGLSWAVWVGAPAARLLWARPPRRQPPRATPPASDPATAEARPTPSAATSAPRPAHVPPPAVAWDVERFIEACHAQRFDTVAGLLQALAATLQQALALPRFALLMRTTDPNTLACIAAHGFGGVVQPRRLQVALAGAPLLARLLNQAGAFMHVQPAQVPLARAQLPPPLDAQVPEGGLVLGTLTVRGRAAGVLWADGGLGAPALTDVQYQGVKRLTVHLARELTRLLVQQQRRGAPSAGPAG</sequence>
<proteinExistence type="predicted"/>
<dbReference type="PANTHER" id="PTHR48125">
    <property type="entry name" value="LP07818P1"/>
    <property type="match status" value="1"/>
</dbReference>
<feature type="compositionally biased region" description="Low complexity" evidence="1">
    <location>
        <begin position="342"/>
        <end position="360"/>
    </location>
</feature>
<accession>A0A4R3L938</accession>
<feature type="compositionally biased region" description="Pro residues" evidence="1">
    <location>
        <begin position="12"/>
        <end position="21"/>
    </location>
</feature>
<evidence type="ECO:0000313" key="3">
    <source>
        <dbReference type="EMBL" id="TSE18756.1"/>
    </source>
</evidence>
<organism evidence="2 4">
    <name type="scientific">Tepidimonas ignava</name>
    <dbReference type="NCBI Taxonomy" id="114249"/>
    <lineage>
        <taxon>Bacteria</taxon>
        <taxon>Pseudomonadati</taxon>
        <taxon>Pseudomonadota</taxon>
        <taxon>Betaproteobacteria</taxon>
        <taxon>Burkholderiales</taxon>
        <taxon>Tepidimonas</taxon>
    </lineage>
</organism>
<gene>
    <name evidence="2" type="ORF">EDC36_12120</name>
    <name evidence="3" type="ORF">Tigna_02466</name>
</gene>
<dbReference type="Proteomes" id="UP000315577">
    <property type="component" value="Unassembled WGS sequence"/>
</dbReference>
<dbReference type="AlphaFoldDB" id="A0A4R3L938"/>
<reference evidence="2 4" key="1">
    <citation type="submission" date="2019-03" db="EMBL/GenBank/DDBJ databases">
        <title>Genomic Encyclopedia of Type Strains, Phase IV (KMG-IV): sequencing the most valuable type-strain genomes for metagenomic binning, comparative biology and taxonomic classification.</title>
        <authorList>
            <person name="Goeker M."/>
        </authorList>
    </citation>
    <scope>NUCLEOTIDE SEQUENCE [LARGE SCALE GENOMIC DNA]</scope>
    <source>
        <strain evidence="2 4">DSM 12034</strain>
    </source>
</reference>
<dbReference type="Proteomes" id="UP000295536">
    <property type="component" value="Unassembled WGS sequence"/>
</dbReference>
<name>A0A4R3L938_9BURK</name>
<comment type="caution">
    <text evidence="2">The sequence shown here is derived from an EMBL/GenBank/DDBJ whole genome shotgun (WGS) entry which is preliminary data.</text>
</comment>
<reference evidence="3 5" key="2">
    <citation type="submission" date="2019-07" db="EMBL/GenBank/DDBJ databases">
        <title>Tepidimonas ignava SPS-1037 draft genome.</title>
        <authorList>
            <person name="Da Costa M.S."/>
            <person name="Froufe H.J.C."/>
            <person name="Egas C."/>
            <person name="Albuquerque L."/>
        </authorList>
    </citation>
    <scope>NUCLEOTIDE SEQUENCE [LARGE SCALE GENOMIC DNA]</scope>
    <source>
        <strain evidence="3 5">SPS-1037</strain>
    </source>
</reference>
<evidence type="ECO:0000313" key="2">
    <source>
        <dbReference type="EMBL" id="TCS94016.1"/>
    </source>
</evidence>
<dbReference type="Gene3D" id="1.10.3210.10">
    <property type="entry name" value="Hypothetical protein af1432"/>
    <property type="match status" value="1"/>
</dbReference>
<dbReference type="PANTHER" id="PTHR48125:SF12">
    <property type="entry name" value="AT HOOK TRANSCRIPTION FACTOR FAMILY-RELATED"/>
    <property type="match status" value="1"/>
</dbReference>
<evidence type="ECO:0000256" key="1">
    <source>
        <dbReference type="SAM" id="MobiDB-lite"/>
    </source>
</evidence>
<keyword evidence="5" id="KW-1185">Reference proteome</keyword>
<feature type="region of interest" description="Disordered" evidence="1">
    <location>
        <begin position="325"/>
        <end position="363"/>
    </location>
</feature>
<feature type="region of interest" description="Disordered" evidence="1">
    <location>
        <begin position="1"/>
        <end position="21"/>
    </location>
</feature>
<evidence type="ECO:0008006" key="6">
    <source>
        <dbReference type="Google" id="ProtNLM"/>
    </source>
</evidence>
<dbReference type="EMBL" id="SMAH01000021">
    <property type="protein sequence ID" value="TCS94016.1"/>
    <property type="molecule type" value="Genomic_DNA"/>
</dbReference>